<protein>
    <submittedName>
        <fullName evidence="2">Uncharacterized protein</fullName>
    </submittedName>
</protein>
<evidence type="ECO:0000313" key="2">
    <source>
        <dbReference type="EMBL" id="KAL2786391.1"/>
    </source>
</evidence>
<evidence type="ECO:0000313" key="3">
    <source>
        <dbReference type="Proteomes" id="UP001610563"/>
    </source>
</evidence>
<accession>A0ABR4FT00</accession>
<feature type="transmembrane region" description="Helical" evidence="1">
    <location>
        <begin position="27"/>
        <end position="54"/>
    </location>
</feature>
<reference evidence="2 3" key="1">
    <citation type="submission" date="2024-07" db="EMBL/GenBank/DDBJ databases">
        <title>Section-level genome sequencing and comparative genomics of Aspergillus sections Usti and Cavernicolus.</title>
        <authorList>
            <consortium name="Lawrence Berkeley National Laboratory"/>
            <person name="Nybo J.L."/>
            <person name="Vesth T.C."/>
            <person name="Theobald S."/>
            <person name="Frisvad J.C."/>
            <person name="Larsen T.O."/>
            <person name="Kjaerboelling I."/>
            <person name="Rothschild-Mancinelli K."/>
            <person name="Lyhne E.K."/>
            <person name="Kogle M.E."/>
            <person name="Barry K."/>
            <person name="Clum A."/>
            <person name="Na H."/>
            <person name="Ledsgaard L."/>
            <person name="Lin J."/>
            <person name="Lipzen A."/>
            <person name="Kuo A."/>
            <person name="Riley R."/>
            <person name="Mondo S."/>
            <person name="Labutti K."/>
            <person name="Haridas S."/>
            <person name="Pangalinan J."/>
            <person name="Salamov A.A."/>
            <person name="Simmons B.A."/>
            <person name="Magnuson J.K."/>
            <person name="Chen J."/>
            <person name="Drula E."/>
            <person name="Henrissat B."/>
            <person name="Wiebenga A."/>
            <person name="Lubbers R.J."/>
            <person name="Gomes A.C."/>
            <person name="Makela M.R."/>
            <person name="Stajich J."/>
            <person name="Grigoriev I.V."/>
            <person name="Mortensen U.H."/>
            <person name="De Vries R.P."/>
            <person name="Baker S.E."/>
            <person name="Andersen M.R."/>
        </authorList>
    </citation>
    <scope>NUCLEOTIDE SEQUENCE [LARGE SCALE GENOMIC DNA]</scope>
    <source>
        <strain evidence="2 3">CBS 209.92</strain>
    </source>
</reference>
<comment type="caution">
    <text evidence="2">The sequence shown here is derived from an EMBL/GenBank/DDBJ whole genome shotgun (WGS) entry which is preliminary data.</text>
</comment>
<keyword evidence="1" id="KW-0812">Transmembrane</keyword>
<dbReference type="Proteomes" id="UP001610563">
    <property type="component" value="Unassembled WGS sequence"/>
</dbReference>
<keyword evidence="3" id="KW-1185">Reference proteome</keyword>
<name>A0ABR4FT00_9EURO</name>
<keyword evidence="1" id="KW-0472">Membrane</keyword>
<organism evidence="2 3">
    <name type="scientific">Aspergillus keveii</name>
    <dbReference type="NCBI Taxonomy" id="714993"/>
    <lineage>
        <taxon>Eukaryota</taxon>
        <taxon>Fungi</taxon>
        <taxon>Dikarya</taxon>
        <taxon>Ascomycota</taxon>
        <taxon>Pezizomycotina</taxon>
        <taxon>Eurotiomycetes</taxon>
        <taxon>Eurotiomycetidae</taxon>
        <taxon>Eurotiales</taxon>
        <taxon>Aspergillaceae</taxon>
        <taxon>Aspergillus</taxon>
        <taxon>Aspergillus subgen. Nidulantes</taxon>
    </lineage>
</organism>
<dbReference type="EMBL" id="JBFTWV010000119">
    <property type="protein sequence ID" value="KAL2786391.1"/>
    <property type="molecule type" value="Genomic_DNA"/>
</dbReference>
<gene>
    <name evidence="2" type="ORF">BJX66DRAFT_32401</name>
</gene>
<evidence type="ECO:0000256" key="1">
    <source>
        <dbReference type="SAM" id="Phobius"/>
    </source>
</evidence>
<proteinExistence type="predicted"/>
<sequence length="89" mass="10254">MLREIKACIQLIMTGNLDRRDPVWSKNRIYCVAIAHVSCTASAVATVLEVVILSRTGRLFKAMRKGCRAWIRAFKKTNPIQWKEFFVRA</sequence>
<keyword evidence="1" id="KW-1133">Transmembrane helix</keyword>